<dbReference type="Pfam" id="PF07883">
    <property type="entry name" value="Cupin_2"/>
    <property type="match status" value="1"/>
</dbReference>
<protein>
    <recommendedName>
        <fullName evidence="2">Cupin type-2 domain-containing protein</fullName>
    </recommendedName>
</protein>
<gene>
    <name evidence="3" type="ORF">KSZ_12440</name>
</gene>
<dbReference type="SUPFAM" id="SSF51182">
    <property type="entry name" value="RmlC-like cupins"/>
    <property type="match status" value="1"/>
</dbReference>
<proteinExistence type="predicted"/>
<comment type="caution">
    <text evidence="3">The sequence shown here is derived from an EMBL/GenBank/DDBJ whole genome shotgun (WGS) entry which is preliminary data.</text>
</comment>
<dbReference type="InterPro" id="IPR051610">
    <property type="entry name" value="GPI/OXD"/>
</dbReference>
<evidence type="ECO:0000313" key="4">
    <source>
        <dbReference type="Proteomes" id="UP000635565"/>
    </source>
</evidence>
<dbReference type="InterPro" id="IPR014710">
    <property type="entry name" value="RmlC-like_jellyroll"/>
</dbReference>
<dbReference type="InterPro" id="IPR011051">
    <property type="entry name" value="RmlC_Cupin_sf"/>
</dbReference>
<dbReference type="PANTHER" id="PTHR35848">
    <property type="entry name" value="OXALATE-BINDING PROTEIN"/>
    <property type="match status" value="1"/>
</dbReference>
<sequence length="114" mass="12829">MDYTIVSKDELHQYGNTYEFQGHQHGDASLSFIWVDMPPGSGPRLHQHPYKEIFVIQEGEATFTVGSATVSAKAGHIVIVPEDTPHKFINSGEGPLRQIDIHQSPKFITQWLED</sequence>
<evidence type="ECO:0000313" key="3">
    <source>
        <dbReference type="EMBL" id="GHO83238.1"/>
    </source>
</evidence>
<organism evidence="3 4">
    <name type="scientific">Dictyobacter formicarum</name>
    <dbReference type="NCBI Taxonomy" id="2778368"/>
    <lineage>
        <taxon>Bacteria</taxon>
        <taxon>Bacillati</taxon>
        <taxon>Chloroflexota</taxon>
        <taxon>Ktedonobacteria</taxon>
        <taxon>Ktedonobacterales</taxon>
        <taxon>Dictyobacteraceae</taxon>
        <taxon>Dictyobacter</taxon>
    </lineage>
</organism>
<dbReference type="Proteomes" id="UP000635565">
    <property type="component" value="Unassembled WGS sequence"/>
</dbReference>
<dbReference type="EMBL" id="BNJJ01000003">
    <property type="protein sequence ID" value="GHO83238.1"/>
    <property type="molecule type" value="Genomic_DNA"/>
</dbReference>
<keyword evidence="1" id="KW-0479">Metal-binding</keyword>
<dbReference type="RefSeq" id="WP_201360919.1">
    <property type="nucleotide sequence ID" value="NZ_BNJJ01000003.1"/>
</dbReference>
<name>A0ABQ3VCW5_9CHLR</name>
<keyword evidence="4" id="KW-1185">Reference proteome</keyword>
<evidence type="ECO:0000256" key="1">
    <source>
        <dbReference type="ARBA" id="ARBA00022723"/>
    </source>
</evidence>
<dbReference type="PANTHER" id="PTHR35848:SF6">
    <property type="entry name" value="CUPIN TYPE-2 DOMAIN-CONTAINING PROTEIN"/>
    <property type="match status" value="1"/>
</dbReference>
<accession>A0ABQ3VCW5</accession>
<evidence type="ECO:0000259" key="2">
    <source>
        <dbReference type="Pfam" id="PF07883"/>
    </source>
</evidence>
<dbReference type="Gene3D" id="2.60.120.10">
    <property type="entry name" value="Jelly Rolls"/>
    <property type="match status" value="1"/>
</dbReference>
<reference evidence="3 4" key="1">
    <citation type="journal article" date="2021" name="Int. J. Syst. Evol. Microbiol.">
        <title>Reticulibacter mediterranei gen. nov., sp. nov., within the new family Reticulibacteraceae fam. nov., and Ktedonospora formicarum gen. nov., sp. nov., Ktedonobacter robiniae sp. nov., Dictyobacter formicarum sp. nov. and Dictyobacter arantiisoli sp. nov., belonging to the class Ktedonobacteria.</title>
        <authorList>
            <person name="Yabe S."/>
            <person name="Zheng Y."/>
            <person name="Wang C.M."/>
            <person name="Sakai Y."/>
            <person name="Abe K."/>
            <person name="Yokota A."/>
            <person name="Donadio S."/>
            <person name="Cavaletti L."/>
            <person name="Monciardini P."/>
        </authorList>
    </citation>
    <scope>NUCLEOTIDE SEQUENCE [LARGE SCALE GENOMIC DNA]</scope>
    <source>
        <strain evidence="3 4">SOSP1-9</strain>
    </source>
</reference>
<dbReference type="InterPro" id="IPR013096">
    <property type="entry name" value="Cupin_2"/>
</dbReference>
<feature type="domain" description="Cupin type-2" evidence="2">
    <location>
        <begin position="34"/>
        <end position="101"/>
    </location>
</feature>